<dbReference type="Proteomes" id="UP001301140">
    <property type="component" value="Unassembled WGS sequence"/>
</dbReference>
<dbReference type="InterPro" id="IPR028973">
    <property type="entry name" value="PhnB-like"/>
</dbReference>
<dbReference type="InterPro" id="IPR009725">
    <property type="entry name" value="3_dmu_93_MTrfase"/>
</dbReference>
<organism evidence="2 3">
    <name type="scientific">Marinimicrococcus flavescens</name>
    <dbReference type="NCBI Taxonomy" id="3031815"/>
    <lineage>
        <taxon>Bacteria</taxon>
        <taxon>Pseudomonadati</taxon>
        <taxon>Pseudomonadota</taxon>
        <taxon>Alphaproteobacteria</taxon>
        <taxon>Geminicoccales</taxon>
        <taxon>Geminicoccaceae</taxon>
        <taxon>Marinimicrococcus</taxon>
    </lineage>
</organism>
<evidence type="ECO:0000313" key="2">
    <source>
        <dbReference type="EMBL" id="MDF1585241.1"/>
    </source>
</evidence>
<dbReference type="PANTHER" id="PTHR33990">
    <property type="entry name" value="PROTEIN YJDN-RELATED"/>
    <property type="match status" value="1"/>
</dbReference>
<dbReference type="SUPFAM" id="SSF54593">
    <property type="entry name" value="Glyoxalase/Bleomycin resistance protein/Dihydroxybiphenyl dioxygenase"/>
    <property type="match status" value="1"/>
</dbReference>
<comment type="caution">
    <text evidence="2">The sequence shown here is derived from an EMBL/GenBank/DDBJ whole genome shotgun (WGS) entry which is preliminary data.</text>
</comment>
<dbReference type="AlphaFoldDB" id="A0AAP3XQ74"/>
<feature type="domain" description="PhnB-like" evidence="1">
    <location>
        <begin position="3"/>
        <end position="114"/>
    </location>
</feature>
<sequence length="114" mass="12222">MPSITPSLWFDGKAEEAAAFYAAIFPDSRIDRVLGAPADNPSTARGEVLVVELTLCGQRFTGINGGPQFPFTPAVSFCIECDGPAELDRYWEALTADGGEAGQCGWCRDRFGLS</sequence>
<proteinExistence type="predicted"/>
<evidence type="ECO:0000259" key="1">
    <source>
        <dbReference type="Pfam" id="PF06983"/>
    </source>
</evidence>
<dbReference type="Pfam" id="PF06983">
    <property type="entry name" value="3-dmu-9_3-mt"/>
    <property type="match status" value="1"/>
</dbReference>
<dbReference type="Gene3D" id="3.10.180.10">
    <property type="entry name" value="2,3-Dihydroxybiphenyl 1,2-Dioxygenase, domain 1"/>
    <property type="match status" value="1"/>
</dbReference>
<dbReference type="PANTHER" id="PTHR33990:SF2">
    <property type="entry name" value="PHNB-LIKE DOMAIN-CONTAINING PROTEIN"/>
    <property type="match status" value="1"/>
</dbReference>
<dbReference type="RefSeq" id="WP_327787655.1">
    <property type="nucleotide sequence ID" value="NZ_JARGEQ010000016.1"/>
</dbReference>
<protein>
    <submittedName>
        <fullName evidence="2">VOC family protein</fullName>
    </submittedName>
</protein>
<dbReference type="EMBL" id="JARGEQ010000016">
    <property type="protein sequence ID" value="MDF1585241.1"/>
    <property type="molecule type" value="Genomic_DNA"/>
</dbReference>
<dbReference type="InterPro" id="IPR029068">
    <property type="entry name" value="Glyas_Bleomycin-R_OHBP_Dase"/>
</dbReference>
<accession>A0AAP3XQ74</accession>
<name>A0AAP3XQ74_9PROT</name>
<reference evidence="2 3" key="1">
    <citation type="submission" date="2023-03" db="EMBL/GenBank/DDBJ databases">
        <title>YIM 152171 draft genome.</title>
        <authorList>
            <person name="Yang Z."/>
        </authorList>
    </citation>
    <scope>NUCLEOTIDE SEQUENCE [LARGE SCALE GENOMIC DNA]</scope>
    <source>
        <strain evidence="2 3">YIM 152171</strain>
    </source>
</reference>
<dbReference type="PIRSF" id="PIRSF021700">
    <property type="entry name" value="3_dmu_93_MTrfase"/>
    <property type="match status" value="1"/>
</dbReference>
<keyword evidence="3" id="KW-1185">Reference proteome</keyword>
<dbReference type="CDD" id="cd06588">
    <property type="entry name" value="PhnB_like"/>
    <property type="match status" value="1"/>
</dbReference>
<gene>
    <name evidence="2" type="ORF">PZ740_02450</name>
</gene>
<evidence type="ECO:0000313" key="3">
    <source>
        <dbReference type="Proteomes" id="UP001301140"/>
    </source>
</evidence>